<evidence type="ECO:0008006" key="5">
    <source>
        <dbReference type="Google" id="ProtNLM"/>
    </source>
</evidence>
<reference evidence="3 4" key="1">
    <citation type="submission" date="2016-10" db="EMBL/GenBank/DDBJ databases">
        <authorList>
            <person name="de Groot N.N."/>
        </authorList>
    </citation>
    <scope>NUCLEOTIDE SEQUENCE [LARGE SCALE GENOMIC DNA]</scope>
    <source>
        <strain evidence="3 4">Nm22</strain>
    </source>
</reference>
<dbReference type="RefSeq" id="WP_090632800.1">
    <property type="nucleotide sequence ID" value="NZ_FOCP01000015.1"/>
</dbReference>
<keyword evidence="2" id="KW-1133">Transmembrane helix</keyword>
<feature type="transmembrane region" description="Helical" evidence="2">
    <location>
        <begin position="6"/>
        <end position="27"/>
    </location>
</feature>
<feature type="region of interest" description="Disordered" evidence="1">
    <location>
        <begin position="204"/>
        <end position="226"/>
    </location>
</feature>
<proteinExistence type="predicted"/>
<dbReference type="OrthoDB" id="5919045at2"/>
<dbReference type="Proteomes" id="UP000199459">
    <property type="component" value="Unassembled WGS sequence"/>
</dbReference>
<organism evidence="3 4">
    <name type="scientific">Nitrosomonas marina</name>
    <dbReference type="NCBI Taxonomy" id="917"/>
    <lineage>
        <taxon>Bacteria</taxon>
        <taxon>Pseudomonadati</taxon>
        <taxon>Pseudomonadota</taxon>
        <taxon>Betaproteobacteria</taxon>
        <taxon>Nitrosomonadales</taxon>
        <taxon>Nitrosomonadaceae</taxon>
        <taxon>Nitrosomonas</taxon>
    </lineage>
</organism>
<evidence type="ECO:0000256" key="2">
    <source>
        <dbReference type="SAM" id="Phobius"/>
    </source>
</evidence>
<protein>
    <recommendedName>
        <fullName evidence="5">Four helix bundle sensory module for signal transduction</fullName>
    </recommendedName>
</protein>
<dbReference type="AlphaFoldDB" id="A0A1H8FXG1"/>
<gene>
    <name evidence="3" type="ORF">SAMN05216325_1153</name>
</gene>
<dbReference type="EMBL" id="FOCP01000015">
    <property type="protein sequence ID" value="SEN35768.1"/>
    <property type="molecule type" value="Genomic_DNA"/>
</dbReference>
<keyword evidence="2" id="KW-0812">Transmembrane</keyword>
<accession>A0A1H8FXG1</accession>
<evidence type="ECO:0000256" key="1">
    <source>
        <dbReference type="SAM" id="MobiDB-lite"/>
    </source>
</evidence>
<feature type="transmembrane region" description="Helical" evidence="2">
    <location>
        <begin position="171"/>
        <end position="195"/>
    </location>
</feature>
<name>A0A1H8FXG1_9PROT</name>
<keyword evidence="2" id="KW-0472">Membrane</keyword>
<evidence type="ECO:0000313" key="4">
    <source>
        <dbReference type="Proteomes" id="UP000199459"/>
    </source>
</evidence>
<evidence type="ECO:0000313" key="3">
    <source>
        <dbReference type="EMBL" id="SEN35768.1"/>
    </source>
</evidence>
<sequence length="226" mass="25967">MEEVFGGNAIALFGAMFAAIVAGFFAFMNLISSKEQKVSEFRQDWINCLRDSVSNYISSLTYLSTLYKHYTESTNPKKDKFEMARGVEDVYSKVNTSYNDIVFRINENEKNPKGRKINDRFLKALSVTRQHYNKSEFSKARNSCDELREATKPLLKFEWVRVKSGEQNYRIAKIVSIIVLIIGIVIAVLNAHLIWQYNNHQQAQNSAPNKKLNRDEAKNASSLKVH</sequence>